<evidence type="ECO:0000313" key="11">
    <source>
        <dbReference type="EMBL" id="KAH7444685.1"/>
    </source>
</evidence>
<dbReference type="InterPro" id="IPR050205">
    <property type="entry name" value="CDPK_Ser/Thr_kinases"/>
</dbReference>
<dbReference type="PANTHER" id="PTHR24349">
    <property type="entry name" value="SERINE/THREONINE-PROTEIN KINASE"/>
    <property type="match status" value="1"/>
</dbReference>
<name>A0A8T2VGF4_CERRI</name>
<evidence type="ECO:0000256" key="6">
    <source>
        <dbReference type="ARBA" id="ARBA00022840"/>
    </source>
</evidence>
<evidence type="ECO:0000313" key="12">
    <source>
        <dbReference type="Proteomes" id="UP000825935"/>
    </source>
</evidence>
<accession>A0A8T2VGF4</accession>
<evidence type="ECO:0000256" key="4">
    <source>
        <dbReference type="ARBA" id="ARBA00022741"/>
    </source>
</evidence>
<dbReference type="PROSITE" id="PS50011">
    <property type="entry name" value="PROTEIN_KINASE_DOM"/>
    <property type="match status" value="1"/>
</dbReference>
<dbReference type="PROSITE" id="PS00107">
    <property type="entry name" value="PROTEIN_KINASE_ATP"/>
    <property type="match status" value="1"/>
</dbReference>
<keyword evidence="12" id="KW-1185">Reference proteome</keyword>
<evidence type="ECO:0000256" key="5">
    <source>
        <dbReference type="ARBA" id="ARBA00022777"/>
    </source>
</evidence>
<dbReference type="Proteomes" id="UP000825935">
    <property type="component" value="Chromosome 2"/>
</dbReference>
<evidence type="ECO:0000256" key="3">
    <source>
        <dbReference type="ARBA" id="ARBA00022679"/>
    </source>
</evidence>
<comment type="similarity">
    <text evidence="1">Belongs to the protein kinase superfamily. CAMK Ser/Thr protein kinase family. SNF1 subfamily.</text>
</comment>
<protein>
    <recommendedName>
        <fullName evidence="10">Protein kinase domain-containing protein</fullName>
    </recommendedName>
</protein>
<evidence type="ECO:0000256" key="7">
    <source>
        <dbReference type="ARBA" id="ARBA00058225"/>
    </source>
</evidence>
<keyword evidence="3" id="KW-0808">Transferase</keyword>
<comment type="function">
    <text evidence="7">CIPK serine-threonine protein kinases interact with CBL proteins. Binding of a CBL protein to the regulatory NAF domain of CIPK protein lead to the activation of the kinase in a calcium-dependent manner.</text>
</comment>
<keyword evidence="2 9" id="KW-0723">Serine/threonine-protein kinase</keyword>
<proteinExistence type="inferred from homology"/>
<keyword evidence="4 8" id="KW-0547">Nucleotide-binding</keyword>
<sequence length="327" mass="36437">MGNCVVSLSDQEIRVHNRSSSSTFSPPHSQDQAAFKSLLLFSTRSDLGSFYDLGPELGRGQYGIIRRCRCRSSGSLFACKSISKECLVSPQDTESIVREVRIMKCLSNPANSTAGGILRLHEVIEDKIHIHLILELCQGGDLYESIAKNKRYSEVRAASIMKSLLESLQVCHRMGIMHRDIKPENILLIDKSDNSDIKLADFGLSLEFSKGQKFAGLAGSSYYIAPEILQGEYSEEIDIWSAGVIMYIILSGAPPFWGATEQRIYKAIQKGDLRFSSKPWDEISMSAKDLIGKMLHPDPKCRIPAAGALSHPWILYHTQKSCDEQPH</sequence>
<dbReference type="CDD" id="cd05117">
    <property type="entry name" value="STKc_CAMK"/>
    <property type="match status" value="1"/>
</dbReference>
<evidence type="ECO:0000259" key="10">
    <source>
        <dbReference type="PROSITE" id="PS50011"/>
    </source>
</evidence>
<dbReference type="SUPFAM" id="SSF56112">
    <property type="entry name" value="Protein kinase-like (PK-like)"/>
    <property type="match status" value="1"/>
</dbReference>
<dbReference type="InterPro" id="IPR000719">
    <property type="entry name" value="Prot_kinase_dom"/>
</dbReference>
<dbReference type="GO" id="GO:0004674">
    <property type="term" value="F:protein serine/threonine kinase activity"/>
    <property type="evidence" value="ECO:0007669"/>
    <property type="project" value="UniProtKB-KW"/>
</dbReference>
<organism evidence="11 12">
    <name type="scientific">Ceratopteris richardii</name>
    <name type="common">Triangle waterfern</name>
    <dbReference type="NCBI Taxonomy" id="49495"/>
    <lineage>
        <taxon>Eukaryota</taxon>
        <taxon>Viridiplantae</taxon>
        <taxon>Streptophyta</taxon>
        <taxon>Embryophyta</taxon>
        <taxon>Tracheophyta</taxon>
        <taxon>Polypodiopsida</taxon>
        <taxon>Polypodiidae</taxon>
        <taxon>Polypodiales</taxon>
        <taxon>Pteridineae</taxon>
        <taxon>Pteridaceae</taxon>
        <taxon>Parkerioideae</taxon>
        <taxon>Ceratopteris</taxon>
    </lineage>
</organism>
<dbReference type="InterPro" id="IPR017441">
    <property type="entry name" value="Protein_kinase_ATP_BS"/>
</dbReference>
<dbReference type="InterPro" id="IPR008271">
    <property type="entry name" value="Ser/Thr_kinase_AS"/>
</dbReference>
<dbReference type="FunFam" id="1.10.510.10:FF:000571">
    <property type="entry name" value="Maternal embryonic leucine zipper kinase"/>
    <property type="match status" value="1"/>
</dbReference>
<evidence type="ECO:0000256" key="8">
    <source>
        <dbReference type="PROSITE-ProRule" id="PRU10141"/>
    </source>
</evidence>
<keyword evidence="5" id="KW-0418">Kinase</keyword>
<dbReference type="PROSITE" id="PS00108">
    <property type="entry name" value="PROTEIN_KINASE_ST"/>
    <property type="match status" value="1"/>
</dbReference>
<gene>
    <name evidence="11" type="ORF">KP509_02G088000</name>
</gene>
<dbReference type="Pfam" id="PF00069">
    <property type="entry name" value="Pkinase"/>
    <property type="match status" value="1"/>
</dbReference>
<feature type="domain" description="Protein kinase" evidence="10">
    <location>
        <begin position="51"/>
        <end position="314"/>
    </location>
</feature>
<dbReference type="InterPro" id="IPR011009">
    <property type="entry name" value="Kinase-like_dom_sf"/>
</dbReference>
<comment type="caution">
    <text evidence="11">The sequence shown here is derived from an EMBL/GenBank/DDBJ whole genome shotgun (WGS) entry which is preliminary data.</text>
</comment>
<dbReference type="GO" id="GO:0005524">
    <property type="term" value="F:ATP binding"/>
    <property type="evidence" value="ECO:0007669"/>
    <property type="project" value="UniProtKB-UniRule"/>
</dbReference>
<dbReference type="Gene3D" id="3.30.200.20">
    <property type="entry name" value="Phosphorylase Kinase, domain 1"/>
    <property type="match status" value="1"/>
</dbReference>
<evidence type="ECO:0000256" key="9">
    <source>
        <dbReference type="RuleBase" id="RU000304"/>
    </source>
</evidence>
<dbReference type="AlphaFoldDB" id="A0A8T2VGF4"/>
<dbReference type="OrthoDB" id="40902at2759"/>
<reference evidence="11" key="1">
    <citation type="submission" date="2021-08" db="EMBL/GenBank/DDBJ databases">
        <title>WGS assembly of Ceratopteris richardii.</title>
        <authorList>
            <person name="Marchant D.B."/>
            <person name="Chen G."/>
            <person name="Jenkins J."/>
            <person name="Shu S."/>
            <person name="Leebens-Mack J."/>
            <person name="Grimwood J."/>
            <person name="Schmutz J."/>
            <person name="Soltis P."/>
            <person name="Soltis D."/>
            <person name="Chen Z.-H."/>
        </authorList>
    </citation>
    <scope>NUCLEOTIDE SEQUENCE</scope>
    <source>
        <strain evidence="11">Whitten #5841</strain>
        <tissue evidence="11">Leaf</tissue>
    </source>
</reference>
<dbReference type="EMBL" id="CM035407">
    <property type="protein sequence ID" value="KAH7444685.1"/>
    <property type="molecule type" value="Genomic_DNA"/>
</dbReference>
<feature type="binding site" evidence="8">
    <location>
        <position position="80"/>
    </location>
    <ligand>
        <name>ATP</name>
        <dbReference type="ChEBI" id="CHEBI:30616"/>
    </ligand>
</feature>
<dbReference type="OMA" id="RACAIFM"/>
<evidence type="ECO:0000256" key="2">
    <source>
        <dbReference type="ARBA" id="ARBA00022527"/>
    </source>
</evidence>
<keyword evidence="6 8" id="KW-0067">ATP-binding</keyword>
<evidence type="ECO:0000256" key="1">
    <source>
        <dbReference type="ARBA" id="ARBA00006234"/>
    </source>
</evidence>
<dbReference type="Gene3D" id="1.10.510.10">
    <property type="entry name" value="Transferase(Phosphotransferase) domain 1"/>
    <property type="match status" value="1"/>
</dbReference>
<dbReference type="SMART" id="SM00220">
    <property type="entry name" value="S_TKc"/>
    <property type="match status" value="1"/>
</dbReference>